<feature type="domain" description="Zinc finger PHD-type" evidence="5">
    <location>
        <begin position="788"/>
        <end position="845"/>
    </location>
</feature>
<dbReference type="Proteomes" id="UP000016930">
    <property type="component" value="Unassembled WGS sequence"/>
</dbReference>
<accession>M2R555</accession>
<dbReference type="SMART" id="SM00249">
    <property type="entry name" value="PHD"/>
    <property type="match status" value="1"/>
</dbReference>
<feature type="compositionally biased region" description="Basic residues" evidence="4">
    <location>
        <begin position="544"/>
        <end position="564"/>
    </location>
</feature>
<dbReference type="GO" id="GO:0031213">
    <property type="term" value="C:RSF complex"/>
    <property type="evidence" value="ECO:0007669"/>
    <property type="project" value="InterPro"/>
</dbReference>
<feature type="compositionally biased region" description="Basic residues" evidence="4">
    <location>
        <begin position="298"/>
        <end position="313"/>
    </location>
</feature>
<feature type="region of interest" description="Disordered" evidence="4">
    <location>
        <begin position="705"/>
        <end position="767"/>
    </location>
</feature>
<keyword evidence="7" id="KW-1185">Reference proteome</keyword>
<feature type="compositionally biased region" description="Acidic residues" evidence="4">
    <location>
        <begin position="163"/>
        <end position="175"/>
    </location>
</feature>
<feature type="compositionally biased region" description="Acidic residues" evidence="4">
    <location>
        <begin position="570"/>
        <end position="586"/>
    </location>
</feature>
<dbReference type="GO" id="GO:0006355">
    <property type="term" value="P:regulation of DNA-templated transcription"/>
    <property type="evidence" value="ECO:0007669"/>
    <property type="project" value="InterPro"/>
</dbReference>
<dbReference type="Pfam" id="PF00628">
    <property type="entry name" value="PHD"/>
    <property type="match status" value="1"/>
</dbReference>
<feature type="compositionally biased region" description="Low complexity" evidence="4">
    <location>
        <begin position="400"/>
        <end position="421"/>
    </location>
</feature>
<evidence type="ECO:0000313" key="6">
    <source>
        <dbReference type="EMBL" id="EMD33317.1"/>
    </source>
</evidence>
<feature type="compositionally biased region" description="Polar residues" evidence="4">
    <location>
        <begin position="748"/>
        <end position="767"/>
    </location>
</feature>
<dbReference type="InterPro" id="IPR019787">
    <property type="entry name" value="Znf_PHD-finger"/>
</dbReference>
<dbReference type="SUPFAM" id="SSF57903">
    <property type="entry name" value="FYVE/PHD zinc finger"/>
    <property type="match status" value="1"/>
</dbReference>
<dbReference type="InterPro" id="IPR028938">
    <property type="entry name" value="Rsf1-like"/>
</dbReference>
<organism evidence="6 7">
    <name type="scientific">Ceriporiopsis subvermispora (strain B)</name>
    <name type="common">White-rot fungus</name>
    <name type="synonym">Gelatoporia subvermispora</name>
    <dbReference type="NCBI Taxonomy" id="914234"/>
    <lineage>
        <taxon>Eukaryota</taxon>
        <taxon>Fungi</taxon>
        <taxon>Dikarya</taxon>
        <taxon>Basidiomycota</taxon>
        <taxon>Agaricomycotina</taxon>
        <taxon>Agaricomycetes</taxon>
        <taxon>Polyporales</taxon>
        <taxon>Gelatoporiaceae</taxon>
        <taxon>Gelatoporia</taxon>
    </lineage>
</organism>
<feature type="region of interest" description="Disordered" evidence="4">
    <location>
        <begin position="948"/>
        <end position="1050"/>
    </location>
</feature>
<dbReference type="CDD" id="cd15489">
    <property type="entry name" value="PHD_SF"/>
    <property type="match status" value="1"/>
</dbReference>
<dbReference type="Gene3D" id="3.30.40.10">
    <property type="entry name" value="Zinc/RING finger domain, C3HC4 (zinc finger)"/>
    <property type="match status" value="1"/>
</dbReference>
<proteinExistence type="predicted"/>
<feature type="region of interest" description="Disordered" evidence="4">
    <location>
        <begin position="1064"/>
        <end position="1106"/>
    </location>
</feature>
<dbReference type="AlphaFoldDB" id="M2R555"/>
<feature type="compositionally biased region" description="Acidic residues" evidence="4">
    <location>
        <begin position="484"/>
        <end position="495"/>
    </location>
</feature>
<dbReference type="OrthoDB" id="303107at2759"/>
<dbReference type="InterPro" id="IPR001965">
    <property type="entry name" value="Znf_PHD"/>
</dbReference>
<dbReference type="PROSITE" id="PS01359">
    <property type="entry name" value="ZF_PHD_1"/>
    <property type="match status" value="1"/>
</dbReference>
<dbReference type="GO" id="GO:0008270">
    <property type="term" value="F:zinc ion binding"/>
    <property type="evidence" value="ECO:0007669"/>
    <property type="project" value="UniProtKB-KW"/>
</dbReference>
<dbReference type="HOGENOM" id="CLU_004503_0_0_1"/>
<dbReference type="PANTHER" id="PTHR14296">
    <property type="entry name" value="REMODELING AND SPACING FACTOR 1"/>
    <property type="match status" value="1"/>
</dbReference>
<dbReference type="InterPro" id="IPR013083">
    <property type="entry name" value="Znf_RING/FYVE/PHD"/>
</dbReference>
<evidence type="ECO:0000259" key="5">
    <source>
        <dbReference type="SMART" id="SM00249"/>
    </source>
</evidence>
<feature type="region of interest" description="Disordered" evidence="4">
    <location>
        <begin position="290"/>
        <end position="376"/>
    </location>
</feature>
<dbReference type="EMBL" id="KB445806">
    <property type="protein sequence ID" value="EMD33317.1"/>
    <property type="molecule type" value="Genomic_DNA"/>
</dbReference>
<sequence length="1106" mass="124135">MPRRTLTPATPVPTAPPTTLPKDLAVLAQTDPIWADNLQILRRQWKWAAFSQFFYTFAHLLAMHDVTLVDIEDDLARSTSLYLPRVMTRLLYTLSQDRKVNIDNWQTALRKQYMKRDPDANPIGPEPPRLSRQSSPELSVQEDEKDEESSVAPARESSAVGSGEEDAAGEPDEGQDESKTDAIKAESTAPEGDTSQVKEEPPTEQPSPNEPNGAVEEQAQEESKDWLELSMLEKLDSLHLLTEWQFQTPLRLRQIMRDDDEGAKWRIEPIGYDAKTNAYWLIGPDRLWIQRVPPRPPRSLKRKRPAASKRATTHKVADGADYVSEDEPNTPKRKRVQTHAQAQPQAQTNGRASRSHSKRTPAQAPAEPSGSKGTRAAKLQANKKLDAQARELEEYKRLAAAETRTSTRATRQAAAAPASVEEPARRSPRKSAIMGTRASARLRGALTEDDEWQPIPDEWLNADAETESPATRSSRRKGKRKVEEVEEDEEAEEDEPKTGLESDAESSALTELTELPDENEKAAEETEKAEETEEPERTVVAKQTRSRNNRKRTGKRSNKRRRVAKVAVLEEPDDEPDAAAETEVPAEEQKPEESEPEPPALPEDFVEWEAICVTLDEWEHIAERFEKATHYLEKALYKMLTQHVIPPIVTELREAERKRRIEEAIVHRKRSSRIALKESEKEEARVAAKRKAEEDEKFARVRRVEARAKKEEEEREKRERAREQRRKEREEREERARAKAERAERGSANASKSSTATPALNGTHSNESIQLSRIGTPNGVRSPDWMLDCEICHKSGVNVDDSQPMVSCGRCARWQHIPCHDAADQRLGRPKRNWDIGQFYCSRCRAARTANGYLYGSPHQQPYSHSPQHLYPQASTSFHHKALPAVDTYSQATSDMRSLHRPPSVAAGNGYPQPYPQHNGMTPHVTPPPTQFAGNSALTFAHYQPEQRMFSTTRAAQPTPAPPPSNWNHNYAPADNMSVRTPQSVQFLPQYAPPNGGSYSNHRAPPAYPNPSIPQLQPYGSSMPDNSGHVVSGRWAPSTGGMHQYPAGSSTQAAAESLAYLHDSGSRQARWHDHSSSLPPHNGDMARGYPSAHTEHSPVSGVPPYH</sequence>
<feature type="compositionally biased region" description="Polar residues" evidence="4">
    <location>
        <begin position="1013"/>
        <end position="1025"/>
    </location>
</feature>
<feature type="compositionally biased region" description="Polar residues" evidence="4">
    <location>
        <begin position="978"/>
        <end position="987"/>
    </location>
</feature>
<dbReference type="STRING" id="914234.M2R555"/>
<feature type="compositionally biased region" description="Acidic residues" evidence="4">
    <location>
        <begin position="140"/>
        <end position="149"/>
    </location>
</feature>
<dbReference type="PANTHER" id="PTHR14296:SF3">
    <property type="entry name" value="DIKAR, ISOFORM F"/>
    <property type="match status" value="1"/>
</dbReference>
<evidence type="ECO:0000256" key="1">
    <source>
        <dbReference type="ARBA" id="ARBA00022723"/>
    </source>
</evidence>
<feature type="region of interest" description="Disordered" evidence="4">
    <location>
        <begin position="890"/>
        <end position="912"/>
    </location>
</feature>
<reference evidence="6 7" key="1">
    <citation type="journal article" date="2012" name="Proc. Natl. Acad. Sci. U.S.A.">
        <title>Comparative genomics of Ceriporiopsis subvermispora and Phanerochaete chrysosporium provide insight into selective ligninolysis.</title>
        <authorList>
            <person name="Fernandez-Fueyo E."/>
            <person name="Ruiz-Duenas F.J."/>
            <person name="Ferreira P."/>
            <person name="Floudas D."/>
            <person name="Hibbett D.S."/>
            <person name="Canessa P."/>
            <person name="Larrondo L.F."/>
            <person name="James T.Y."/>
            <person name="Seelenfreund D."/>
            <person name="Lobos S."/>
            <person name="Polanco R."/>
            <person name="Tello M."/>
            <person name="Honda Y."/>
            <person name="Watanabe T."/>
            <person name="Watanabe T."/>
            <person name="Ryu J.S."/>
            <person name="Kubicek C.P."/>
            <person name="Schmoll M."/>
            <person name="Gaskell J."/>
            <person name="Hammel K.E."/>
            <person name="St John F.J."/>
            <person name="Vanden Wymelenberg A."/>
            <person name="Sabat G."/>
            <person name="Splinter BonDurant S."/>
            <person name="Syed K."/>
            <person name="Yadav J.S."/>
            <person name="Doddapaneni H."/>
            <person name="Subramanian V."/>
            <person name="Lavin J.L."/>
            <person name="Oguiza J.A."/>
            <person name="Perez G."/>
            <person name="Pisabarro A.G."/>
            <person name="Ramirez L."/>
            <person name="Santoyo F."/>
            <person name="Master E."/>
            <person name="Coutinho P.M."/>
            <person name="Henrissat B."/>
            <person name="Lombard V."/>
            <person name="Magnuson J.K."/>
            <person name="Kuees U."/>
            <person name="Hori C."/>
            <person name="Igarashi K."/>
            <person name="Samejima M."/>
            <person name="Held B.W."/>
            <person name="Barry K.W."/>
            <person name="LaButti K.M."/>
            <person name="Lapidus A."/>
            <person name="Lindquist E.A."/>
            <person name="Lucas S.M."/>
            <person name="Riley R."/>
            <person name="Salamov A.A."/>
            <person name="Hoffmeister D."/>
            <person name="Schwenk D."/>
            <person name="Hadar Y."/>
            <person name="Yarden O."/>
            <person name="de Vries R.P."/>
            <person name="Wiebenga A."/>
            <person name="Stenlid J."/>
            <person name="Eastwood D."/>
            <person name="Grigoriev I.V."/>
            <person name="Berka R.M."/>
            <person name="Blanchette R.A."/>
            <person name="Kersten P."/>
            <person name="Martinez A.T."/>
            <person name="Vicuna R."/>
            <person name="Cullen D."/>
        </authorList>
    </citation>
    <scope>NUCLEOTIDE SEQUENCE [LARGE SCALE GENOMIC DNA]</scope>
    <source>
        <strain evidence="6 7">B</strain>
    </source>
</reference>
<evidence type="ECO:0000256" key="3">
    <source>
        <dbReference type="ARBA" id="ARBA00022833"/>
    </source>
</evidence>
<keyword evidence="3" id="KW-0862">Zinc</keyword>
<dbReference type="InterPro" id="IPR011011">
    <property type="entry name" value="Znf_FYVE_PHD"/>
</dbReference>
<protein>
    <recommendedName>
        <fullName evidence="5">Zinc finger PHD-type domain-containing protein</fullName>
    </recommendedName>
</protein>
<keyword evidence="2" id="KW-0863">Zinc-finger</keyword>
<feature type="region of interest" description="Disordered" evidence="4">
    <location>
        <begin position="113"/>
        <end position="223"/>
    </location>
</feature>
<name>M2R555_CERS8</name>
<evidence type="ECO:0000313" key="7">
    <source>
        <dbReference type="Proteomes" id="UP000016930"/>
    </source>
</evidence>
<feature type="region of interest" description="Disordered" evidence="4">
    <location>
        <begin position="400"/>
        <end position="603"/>
    </location>
</feature>
<dbReference type="InterPro" id="IPR019786">
    <property type="entry name" value="Zinc_finger_PHD-type_CS"/>
</dbReference>
<feature type="compositionally biased region" description="Basic and acidic residues" evidence="4">
    <location>
        <begin position="705"/>
        <end position="745"/>
    </location>
</feature>
<gene>
    <name evidence="6" type="ORF">CERSUDRAFT_117938</name>
</gene>
<evidence type="ECO:0000256" key="2">
    <source>
        <dbReference type="ARBA" id="ARBA00022771"/>
    </source>
</evidence>
<evidence type="ECO:0000256" key="4">
    <source>
        <dbReference type="SAM" id="MobiDB-lite"/>
    </source>
</evidence>
<keyword evidence="1" id="KW-0479">Metal-binding</keyword>